<evidence type="ECO:0000256" key="1">
    <source>
        <dbReference type="ARBA" id="ARBA00008486"/>
    </source>
</evidence>
<dbReference type="PANTHER" id="PTHR13891">
    <property type="entry name" value="CYTOCHROME C OXIDASE ASSEMBLY FACTOR 7"/>
    <property type="match status" value="1"/>
</dbReference>
<proteinExistence type="inferred from homology"/>
<reference evidence="4 5" key="1">
    <citation type="submission" date="2018-06" db="EMBL/GenBank/DDBJ databases">
        <authorList>
            <consortium name="Pathogen Informatics"/>
            <person name="Doyle S."/>
        </authorList>
    </citation>
    <scope>NUCLEOTIDE SEQUENCE [LARGE SCALE GENOMIC DNA]</scope>
    <source>
        <strain evidence="4 5">NCTC13337</strain>
    </source>
</reference>
<evidence type="ECO:0000313" key="4">
    <source>
        <dbReference type="EMBL" id="SUO97824.1"/>
    </source>
</evidence>
<gene>
    <name evidence="4" type="primary">hcpC</name>
    <name evidence="4" type="ORF">NCTC13337_02638</name>
</gene>
<feature type="chain" id="PRO_5039955407" evidence="3">
    <location>
        <begin position="21"/>
        <end position="173"/>
    </location>
</feature>
<sequence>MFSKKSLLIVALLLGHQAIAADCSTGDDCFAKADAKLIAGEYEAAFSLAKAGCEQGNADACAIVGTQYQLGRGVARDIKASATYLEKSCELGSADGCAVLTSAYVNGNQGFAKDYKKALKMATLGCEKENALSCMLLGGMQINGWGTEKDPVAGAANLDKACALDAQIVCPPC</sequence>
<organism evidence="4 5">
    <name type="scientific">Suttonella ornithocola</name>
    <dbReference type="NCBI Taxonomy" id="279832"/>
    <lineage>
        <taxon>Bacteria</taxon>
        <taxon>Pseudomonadati</taxon>
        <taxon>Pseudomonadota</taxon>
        <taxon>Gammaproteobacteria</taxon>
        <taxon>Cardiobacteriales</taxon>
        <taxon>Cardiobacteriaceae</taxon>
        <taxon>Suttonella</taxon>
    </lineage>
</organism>
<dbReference type="AlphaFoldDB" id="A0A380N018"/>
<dbReference type="OrthoDB" id="6120455at2"/>
<protein>
    <submittedName>
        <fullName evidence="4">Beta-lactamase hcpC</fullName>
        <ecNumber evidence="4">3.5.2.6</ecNumber>
    </submittedName>
</protein>
<evidence type="ECO:0000313" key="5">
    <source>
        <dbReference type="Proteomes" id="UP000254601"/>
    </source>
</evidence>
<evidence type="ECO:0000256" key="3">
    <source>
        <dbReference type="SAM" id="SignalP"/>
    </source>
</evidence>
<name>A0A380N018_9GAMM</name>
<keyword evidence="2" id="KW-0677">Repeat</keyword>
<keyword evidence="5" id="KW-1185">Reference proteome</keyword>
<dbReference type="InterPro" id="IPR011990">
    <property type="entry name" value="TPR-like_helical_dom_sf"/>
</dbReference>
<evidence type="ECO:0000256" key="2">
    <source>
        <dbReference type="ARBA" id="ARBA00022737"/>
    </source>
</evidence>
<dbReference type="InterPro" id="IPR006597">
    <property type="entry name" value="Sel1-like"/>
</dbReference>
<dbReference type="Pfam" id="PF08238">
    <property type="entry name" value="Sel1"/>
    <property type="match status" value="3"/>
</dbReference>
<dbReference type="SUPFAM" id="SSF81901">
    <property type="entry name" value="HCP-like"/>
    <property type="match status" value="1"/>
</dbReference>
<dbReference type="Proteomes" id="UP000254601">
    <property type="component" value="Unassembled WGS sequence"/>
</dbReference>
<dbReference type="Gene3D" id="1.25.40.10">
    <property type="entry name" value="Tetratricopeptide repeat domain"/>
    <property type="match status" value="1"/>
</dbReference>
<dbReference type="GO" id="GO:0008800">
    <property type="term" value="F:beta-lactamase activity"/>
    <property type="evidence" value="ECO:0007669"/>
    <property type="project" value="UniProtKB-EC"/>
</dbReference>
<feature type="signal peptide" evidence="3">
    <location>
        <begin position="1"/>
        <end position="20"/>
    </location>
</feature>
<dbReference type="EMBL" id="UHIC01000001">
    <property type="protein sequence ID" value="SUO97824.1"/>
    <property type="molecule type" value="Genomic_DNA"/>
</dbReference>
<keyword evidence="4" id="KW-0378">Hydrolase</keyword>
<comment type="similarity">
    <text evidence="1">Belongs to the hcp beta-lactamase family.</text>
</comment>
<keyword evidence="3" id="KW-0732">Signal</keyword>
<dbReference type="RefSeq" id="WP_072576547.1">
    <property type="nucleotide sequence ID" value="NZ_LWHB01000083.1"/>
</dbReference>
<dbReference type="EC" id="3.5.2.6" evidence="4"/>
<dbReference type="PANTHER" id="PTHR13891:SF1">
    <property type="entry name" value="CYTOCHROME C OXIDASE ASSEMBLY FACTOR 7"/>
    <property type="match status" value="1"/>
</dbReference>
<accession>A0A380N018</accession>
<dbReference type="SMART" id="SM00671">
    <property type="entry name" value="SEL1"/>
    <property type="match status" value="3"/>
</dbReference>
<dbReference type="InterPro" id="IPR040239">
    <property type="entry name" value="HcpB-like"/>
</dbReference>